<keyword evidence="2 3" id="KW-0802">TPR repeat</keyword>
<dbReference type="PROSITE" id="PS50293">
    <property type="entry name" value="TPR_REGION"/>
    <property type="match status" value="1"/>
</dbReference>
<dbReference type="KEGG" id="rca:Rcas_3238"/>
<evidence type="ECO:0000256" key="4">
    <source>
        <dbReference type="SAM" id="MobiDB-lite"/>
    </source>
</evidence>
<keyword evidence="1" id="KW-0677">Repeat</keyword>
<sequence length="286" mass="31939">MTLTRQDERFRLQRRLQNQAVELAVNSRWEEAVQVNEKLIGLAETTETYNRLGKAYFELGRLTEARDAYRNALRLTPNNRIARRNLERIEELLAKSASLSTVSLKAGRQLVDLRLFVTEVGKTALTSLIDVQRGPALAAIVTGEKVELRPEGRGVAVYDTSGALIGRIEPKLAQRLNELMAGGNRYIAAVAHIDGRQVRIIIRETYQAPSQRGRVSFPGKLSESALRGAFISGAQFDEFGEELLEEEEGAEVREDVDEEAFGGEDEELGLEEIEPDIGDDEDLIEE</sequence>
<proteinExistence type="predicted"/>
<dbReference type="AlphaFoldDB" id="A7NNZ7"/>
<dbReference type="InterPro" id="IPR013105">
    <property type="entry name" value="TPR_2"/>
</dbReference>
<keyword evidence="6" id="KW-1185">Reference proteome</keyword>
<name>A7NNZ7_ROSCS</name>
<protein>
    <submittedName>
        <fullName evidence="5">Tetratricopeptide TPR_2 repeat protein</fullName>
    </submittedName>
</protein>
<dbReference type="PROSITE" id="PS50005">
    <property type="entry name" value="TPR"/>
    <property type="match status" value="1"/>
</dbReference>
<evidence type="ECO:0000313" key="6">
    <source>
        <dbReference type="Proteomes" id="UP000000263"/>
    </source>
</evidence>
<dbReference type="EMBL" id="CP000804">
    <property type="protein sequence ID" value="ABU59292.1"/>
    <property type="molecule type" value="Genomic_DNA"/>
</dbReference>
<reference evidence="5 6" key="1">
    <citation type="submission" date="2007-08" db="EMBL/GenBank/DDBJ databases">
        <title>Complete sequence of Roseiflexus castenholzii DSM 13941.</title>
        <authorList>
            <consortium name="US DOE Joint Genome Institute"/>
            <person name="Copeland A."/>
            <person name="Lucas S."/>
            <person name="Lapidus A."/>
            <person name="Barry K."/>
            <person name="Glavina del Rio T."/>
            <person name="Dalin E."/>
            <person name="Tice H."/>
            <person name="Pitluck S."/>
            <person name="Thompson L.S."/>
            <person name="Brettin T."/>
            <person name="Bruce D."/>
            <person name="Detter J.C."/>
            <person name="Han C."/>
            <person name="Tapia R."/>
            <person name="Schmutz J."/>
            <person name="Larimer F."/>
            <person name="Land M."/>
            <person name="Hauser L."/>
            <person name="Kyrpides N."/>
            <person name="Mikhailova N."/>
            <person name="Bryant D.A."/>
            <person name="Hanada S."/>
            <person name="Tsukatani Y."/>
            <person name="Richardson P."/>
        </authorList>
    </citation>
    <scope>NUCLEOTIDE SEQUENCE [LARGE SCALE GENOMIC DNA]</scope>
    <source>
        <strain evidence="6">DSM 13941 / HLO8</strain>
    </source>
</reference>
<dbReference type="InterPro" id="IPR019734">
    <property type="entry name" value="TPR_rpt"/>
</dbReference>
<dbReference type="InterPro" id="IPR011990">
    <property type="entry name" value="TPR-like_helical_dom_sf"/>
</dbReference>
<evidence type="ECO:0000256" key="2">
    <source>
        <dbReference type="ARBA" id="ARBA00022803"/>
    </source>
</evidence>
<dbReference type="HOGENOM" id="CLU_086998_0_0_0"/>
<evidence type="ECO:0000256" key="3">
    <source>
        <dbReference type="PROSITE-ProRule" id="PRU00339"/>
    </source>
</evidence>
<feature type="repeat" description="TPR" evidence="3">
    <location>
        <begin position="46"/>
        <end position="79"/>
    </location>
</feature>
<dbReference type="Pfam" id="PF07719">
    <property type="entry name" value="TPR_2"/>
    <property type="match status" value="1"/>
</dbReference>
<dbReference type="SUPFAM" id="SSF48452">
    <property type="entry name" value="TPR-like"/>
    <property type="match status" value="1"/>
</dbReference>
<evidence type="ECO:0000313" key="5">
    <source>
        <dbReference type="EMBL" id="ABU59292.1"/>
    </source>
</evidence>
<gene>
    <name evidence="5" type="ordered locus">Rcas_3238</name>
</gene>
<dbReference type="Gene3D" id="1.25.40.10">
    <property type="entry name" value="Tetratricopeptide repeat domain"/>
    <property type="match status" value="1"/>
</dbReference>
<dbReference type="eggNOG" id="COG0457">
    <property type="taxonomic scope" value="Bacteria"/>
</dbReference>
<dbReference type="OrthoDB" id="163949at2"/>
<dbReference type="Proteomes" id="UP000000263">
    <property type="component" value="Chromosome"/>
</dbReference>
<evidence type="ECO:0000256" key="1">
    <source>
        <dbReference type="ARBA" id="ARBA00022737"/>
    </source>
</evidence>
<dbReference type="SMART" id="SM00028">
    <property type="entry name" value="TPR"/>
    <property type="match status" value="1"/>
</dbReference>
<organism evidence="5 6">
    <name type="scientific">Roseiflexus castenholzii (strain DSM 13941 / HLO8)</name>
    <dbReference type="NCBI Taxonomy" id="383372"/>
    <lineage>
        <taxon>Bacteria</taxon>
        <taxon>Bacillati</taxon>
        <taxon>Chloroflexota</taxon>
        <taxon>Chloroflexia</taxon>
        <taxon>Chloroflexales</taxon>
        <taxon>Roseiflexineae</taxon>
        <taxon>Roseiflexaceae</taxon>
        <taxon>Roseiflexus</taxon>
    </lineage>
</organism>
<dbReference type="RefSeq" id="WP_012121716.1">
    <property type="nucleotide sequence ID" value="NC_009767.1"/>
</dbReference>
<feature type="region of interest" description="Disordered" evidence="4">
    <location>
        <begin position="245"/>
        <end position="286"/>
    </location>
</feature>
<dbReference type="STRING" id="383372.Rcas_3238"/>
<accession>A7NNZ7</accession>